<comment type="caution">
    <text evidence="2">The sequence shown here is derived from an EMBL/GenBank/DDBJ whole genome shotgun (WGS) entry which is preliminary data.</text>
</comment>
<dbReference type="Gene3D" id="3.10.450.50">
    <property type="match status" value="1"/>
</dbReference>
<reference evidence="3" key="1">
    <citation type="journal article" date="2019" name="Int. J. Syst. Evol. Microbiol.">
        <title>The Global Catalogue of Microorganisms (GCM) 10K type strain sequencing project: providing services to taxonomists for standard genome sequencing and annotation.</title>
        <authorList>
            <consortium name="The Broad Institute Genomics Platform"/>
            <consortium name="The Broad Institute Genome Sequencing Center for Infectious Disease"/>
            <person name="Wu L."/>
            <person name="Ma J."/>
        </authorList>
    </citation>
    <scope>NUCLEOTIDE SEQUENCE [LARGE SCALE GENOMIC DNA]</scope>
    <source>
        <strain evidence="3">TBRC 1826</strain>
    </source>
</reference>
<proteinExistence type="predicted"/>
<evidence type="ECO:0000313" key="2">
    <source>
        <dbReference type="EMBL" id="MFC3999992.1"/>
    </source>
</evidence>
<sequence length="136" mass="14616">MTTQQQTQTPTGADEVADAYVAAFRGGDLARAGELMAPDMVRVSPLEGTGDAGEIRGLDAIMANAARLTAEYDIRGVDVQGPFVSGDRFAVRFAFDQVHVPTGHRADTVKMCLYTVVGGRIAREEVFYHNEPQQAG</sequence>
<organism evidence="2 3">
    <name type="scientific">Nocardiopsis sediminis</name>
    <dbReference type="NCBI Taxonomy" id="1778267"/>
    <lineage>
        <taxon>Bacteria</taxon>
        <taxon>Bacillati</taxon>
        <taxon>Actinomycetota</taxon>
        <taxon>Actinomycetes</taxon>
        <taxon>Streptosporangiales</taxon>
        <taxon>Nocardiopsidaceae</taxon>
        <taxon>Nocardiopsis</taxon>
    </lineage>
</organism>
<dbReference type="SUPFAM" id="SSF54427">
    <property type="entry name" value="NTF2-like"/>
    <property type="match status" value="1"/>
</dbReference>
<dbReference type="EMBL" id="JBHSBH010000025">
    <property type="protein sequence ID" value="MFC3999992.1"/>
    <property type="molecule type" value="Genomic_DNA"/>
</dbReference>
<dbReference type="Proteomes" id="UP001595847">
    <property type="component" value="Unassembled WGS sequence"/>
</dbReference>
<protein>
    <submittedName>
        <fullName evidence="2">Nuclear transport factor 2 family protein</fullName>
    </submittedName>
</protein>
<dbReference type="Pfam" id="PF12680">
    <property type="entry name" value="SnoaL_2"/>
    <property type="match status" value="1"/>
</dbReference>
<evidence type="ECO:0000259" key="1">
    <source>
        <dbReference type="Pfam" id="PF12680"/>
    </source>
</evidence>
<dbReference type="InterPro" id="IPR037401">
    <property type="entry name" value="SnoaL-like"/>
</dbReference>
<dbReference type="RefSeq" id="WP_378538667.1">
    <property type="nucleotide sequence ID" value="NZ_JBHSBH010000025.1"/>
</dbReference>
<gene>
    <name evidence="2" type="ORF">ACFOVU_29035</name>
</gene>
<keyword evidence="3" id="KW-1185">Reference proteome</keyword>
<accession>A0ABV8FVS0</accession>
<dbReference type="InterPro" id="IPR032710">
    <property type="entry name" value="NTF2-like_dom_sf"/>
</dbReference>
<name>A0ABV8FVS0_9ACTN</name>
<evidence type="ECO:0000313" key="3">
    <source>
        <dbReference type="Proteomes" id="UP001595847"/>
    </source>
</evidence>
<feature type="domain" description="SnoaL-like" evidence="1">
    <location>
        <begin position="18"/>
        <end position="123"/>
    </location>
</feature>